<reference evidence="2 3" key="1">
    <citation type="submission" date="2024-12" db="EMBL/GenBank/DDBJ databases">
        <title>The unique morphological basis and parallel evolutionary history of personate flowers in Penstemon.</title>
        <authorList>
            <person name="Depatie T.H."/>
            <person name="Wessinger C.A."/>
        </authorList>
    </citation>
    <scope>NUCLEOTIDE SEQUENCE [LARGE SCALE GENOMIC DNA]</scope>
    <source>
        <strain evidence="2">WTNN_2</strain>
        <tissue evidence="2">Leaf</tissue>
    </source>
</reference>
<dbReference type="Gene3D" id="2.120.10.70">
    <property type="entry name" value="Fucose-specific lectin"/>
    <property type="match status" value="1"/>
</dbReference>
<protein>
    <submittedName>
        <fullName evidence="2">Uncharacterized protein</fullName>
    </submittedName>
</protein>
<feature type="chain" id="PRO_5044797927" evidence="1">
    <location>
        <begin position="22"/>
        <end position="894"/>
    </location>
</feature>
<proteinExistence type="predicted"/>
<name>A0ABD3UL65_9LAMI</name>
<feature type="signal peptide" evidence="1">
    <location>
        <begin position="1"/>
        <end position="21"/>
    </location>
</feature>
<sequence>MSSQMTISYPIFLLCIVSSLSYTIISECNYCYMHQNSIQSNRKFEQKTNRFWEFKEQSNTWVEVKLPYDLVSCINDNCKVVNSIQESSNKTPDQENKEKSFYSLLRVRKRISMTRMSETSIWVTGESGSIYERYWNGLQWVIAPHDLPVSAGYAVSVFIVNHTILALSESGLLYQMQLTEDSLPFWVEFVPVFDRENGKETEQSSNIQLSSGVISNDRERMYFCTKNGSLVELHSVDPPMWINHGRPPGANVVAITDAGTIRPAVLFTLSAAGVLYEYDQASKPPWKKHIHIEGSEKDNSLAPIKGCTLHGLIGAHSSSLFLLTKEGELVERRLNQRKWRWVVHGNPKDHLLTSIACVSQDELNENPNSLFLTTATGFVFEYQIPKYEDQETEKNWLNHKHPPHAKIARGIPGLQIHVGRMIFPLDDGRLAELHLSGFGGENLGPYISTKRKSLLKYVWSILEAPETEGWNAEYCTDERGPSNCILGSKDETIEVANTRSTSKWRKDRKTQENYLSFDASYPGLSNSGEEYWIPEKWINTHFRLRLMQEGKSFFLVTSNGVTFEYLNTENVWFWLRHEHSTAMEGALGNYNGSLFLVDENGSLLIRERSGSDLAWINCTSMRRGRHVIGGPPWDSVTMRKFKWKDCKNPPSTKIACIVDQEGFRDNIVFVIGRNGRLYQYNKVNELWHEHYQSQHLVLSRSPGTAMRSSGVIKGSIFMISEDGGLVEYQMSSSDGWNWIEHGTPYTNVTLVGAPGPCFNEAELFLIGSDGNVYLRFLDQGEWQWRDYGFPYMGFHEREKQAESKCGKEETCTDKGSHSSFDKFEEKFPDINKNCNPKVVSTRPIPFSEDLVIFELGDGRLGEMRRMEDKYWIWSRTIGTPTSLCMANFWTSLAS</sequence>
<evidence type="ECO:0000313" key="3">
    <source>
        <dbReference type="Proteomes" id="UP001634393"/>
    </source>
</evidence>
<dbReference type="PANTHER" id="PTHR36893">
    <property type="entry name" value="OS01G0275950 PROTEIN"/>
    <property type="match status" value="1"/>
</dbReference>
<dbReference type="AlphaFoldDB" id="A0ABD3UL65"/>
<evidence type="ECO:0000313" key="2">
    <source>
        <dbReference type="EMBL" id="KAL3850145.1"/>
    </source>
</evidence>
<dbReference type="PANTHER" id="PTHR36893:SF1">
    <property type="entry name" value="BULB-TYPE LECTIN DOMAIN-CONTAINING PROTEIN"/>
    <property type="match status" value="1"/>
</dbReference>
<evidence type="ECO:0000256" key="1">
    <source>
        <dbReference type="SAM" id="SignalP"/>
    </source>
</evidence>
<dbReference type="Proteomes" id="UP001634393">
    <property type="component" value="Unassembled WGS sequence"/>
</dbReference>
<accession>A0ABD3UL65</accession>
<dbReference type="SUPFAM" id="SSF89372">
    <property type="entry name" value="Fucose-specific lectin"/>
    <property type="match status" value="2"/>
</dbReference>
<keyword evidence="3" id="KW-1185">Reference proteome</keyword>
<organism evidence="2 3">
    <name type="scientific">Penstemon smallii</name>
    <dbReference type="NCBI Taxonomy" id="265156"/>
    <lineage>
        <taxon>Eukaryota</taxon>
        <taxon>Viridiplantae</taxon>
        <taxon>Streptophyta</taxon>
        <taxon>Embryophyta</taxon>
        <taxon>Tracheophyta</taxon>
        <taxon>Spermatophyta</taxon>
        <taxon>Magnoliopsida</taxon>
        <taxon>eudicotyledons</taxon>
        <taxon>Gunneridae</taxon>
        <taxon>Pentapetalae</taxon>
        <taxon>asterids</taxon>
        <taxon>lamiids</taxon>
        <taxon>Lamiales</taxon>
        <taxon>Plantaginaceae</taxon>
        <taxon>Cheloneae</taxon>
        <taxon>Penstemon</taxon>
    </lineage>
</organism>
<comment type="caution">
    <text evidence="2">The sequence shown here is derived from an EMBL/GenBank/DDBJ whole genome shotgun (WGS) entry which is preliminary data.</text>
</comment>
<dbReference type="EMBL" id="JBJXBP010000001">
    <property type="protein sequence ID" value="KAL3850145.1"/>
    <property type="molecule type" value="Genomic_DNA"/>
</dbReference>
<gene>
    <name evidence="2" type="ORF">ACJIZ3_012027</name>
</gene>
<keyword evidence="1" id="KW-0732">Signal</keyword>